<feature type="signal peptide" evidence="6">
    <location>
        <begin position="1"/>
        <end position="23"/>
    </location>
</feature>
<gene>
    <name evidence="8" type="ORF">IAC39_04530</name>
</gene>
<evidence type="ECO:0000259" key="7">
    <source>
        <dbReference type="PROSITE" id="PS51935"/>
    </source>
</evidence>
<evidence type="ECO:0000256" key="6">
    <source>
        <dbReference type="SAM" id="SignalP"/>
    </source>
</evidence>
<feature type="region of interest" description="Disordered" evidence="5">
    <location>
        <begin position="32"/>
        <end position="109"/>
    </location>
</feature>
<feature type="compositionally biased region" description="Low complexity" evidence="5">
    <location>
        <begin position="53"/>
        <end position="96"/>
    </location>
</feature>
<name>A0A9D1KLI7_9FIRM</name>
<evidence type="ECO:0000256" key="3">
    <source>
        <dbReference type="ARBA" id="ARBA00022801"/>
    </source>
</evidence>
<dbReference type="Pfam" id="PF00877">
    <property type="entry name" value="NLPC_P60"/>
    <property type="match status" value="1"/>
</dbReference>
<evidence type="ECO:0000256" key="2">
    <source>
        <dbReference type="ARBA" id="ARBA00022670"/>
    </source>
</evidence>
<dbReference type="AlphaFoldDB" id="A0A9D1KLI7"/>
<organism evidence="8 9">
    <name type="scientific">Candidatus Faeciplasma pullistercoris</name>
    <dbReference type="NCBI Taxonomy" id="2840800"/>
    <lineage>
        <taxon>Bacteria</taxon>
        <taxon>Bacillati</taxon>
        <taxon>Bacillota</taxon>
        <taxon>Clostridia</taxon>
        <taxon>Eubacteriales</taxon>
        <taxon>Oscillospiraceae</taxon>
        <taxon>Oscillospiraceae incertae sedis</taxon>
        <taxon>Candidatus Faeciplasma</taxon>
    </lineage>
</organism>
<comment type="caution">
    <text evidence="8">The sequence shown here is derived from an EMBL/GenBank/DDBJ whole genome shotgun (WGS) entry which is preliminary data.</text>
</comment>
<comment type="similarity">
    <text evidence="1">Belongs to the peptidase C40 family.</text>
</comment>
<evidence type="ECO:0000313" key="8">
    <source>
        <dbReference type="EMBL" id="HIT58958.1"/>
    </source>
</evidence>
<dbReference type="PANTHER" id="PTHR47053">
    <property type="entry name" value="MUREIN DD-ENDOPEPTIDASE MEPH-RELATED"/>
    <property type="match status" value="1"/>
</dbReference>
<dbReference type="InterPro" id="IPR038765">
    <property type="entry name" value="Papain-like_cys_pep_sf"/>
</dbReference>
<feature type="compositionally biased region" description="Polar residues" evidence="5">
    <location>
        <begin position="35"/>
        <end position="46"/>
    </location>
</feature>
<evidence type="ECO:0000256" key="5">
    <source>
        <dbReference type="SAM" id="MobiDB-lite"/>
    </source>
</evidence>
<keyword evidence="4" id="KW-0788">Thiol protease</keyword>
<dbReference type="Gene3D" id="3.90.1720.10">
    <property type="entry name" value="endopeptidase domain like (from Nostoc punctiforme)"/>
    <property type="match status" value="1"/>
</dbReference>
<evidence type="ECO:0000313" key="9">
    <source>
        <dbReference type="Proteomes" id="UP000824136"/>
    </source>
</evidence>
<accession>A0A9D1KLI7</accession>
<dbReference type="InterPro" id="IPR000064">
    <property type="entry name" value="NLP_P60_dom"/>
</dbReference>
<dbReference type="InterPro" id="IPR051202">
    <property type="entry name" value="Peptidase_C40"/>
</dbReference>
<dbReference type="EMBL" id="DVLL01000017">
    <property type="protein sequence ID" value="HIT58958.1"/>
    <property type="molecule type" value="Genomic_DNA"/>
</dbReference>
<dbReference type="GO" id="GO:0008234">
    <property type="term" value="F:cysteine-type peptidase activity"/>
    <property type="evidence" value="ECO:0007669"/>
    <property type="project" value="UniProtKB-KW"/>
</dbReference>
<keyword evidence="3" id="KW-0378">Hydrolase</keyword>
<protein>
    <submittedName>
        <fullName evidence="8">C40 family peptidase</fullName>
    </submittedName>
</protein>
<feature type="chain" id="PRO_5038865944" evidence="6">
    <location>
        <begin position="24"/>
        <end position="236"/>
    </location>
</feature>
<feature type="domain" description="NlpC/P60" evidence="7">
    <location>
        <begin position="109"/>
        <end position="233"/>
    </location>
</feature>
<proteinExistence type="inferred from homology"/>
<dbReference type="SUPFAM" id="SSF54001">
    <property type="entry name" value="Cysteine proteinases"/>
    <property type="match status" value="1"/>
</dbReference>
<dbReference type="PANTHER" id="PTHR47053:SF1">
    <property type="entry name" value="MUREIN DD-ENDOPEPTIDASE MEPH-RELATED"/>
    <property type="match status" value="1"/>
</dbReference>
<keyword evidence="6" id="KW-0732">Signal</keyword>
<dbReference type="GO" id="GO:0006508">
    <property type="term" value="P:proteolysis"/>
    <property type="evidence" value="ECO:0007669"/>
    <property type="project" value="UniProtKB-KW"/>
</dbReference>
<dbReference type="PROSITE" id="PS51257">
    <property type="entry name" value="PROKAR_LIPOPROTEIN"/>
    <property type="match status" value="1"/>
</dbReference>
<reference evidence="8" key="2">
    <citation type="journal article" date="2021" name="PeerJ">
        <title>Extensive microbial diversity within the chicken gut microbiome revealed by metagenomics and culture.</title>
        <authorList>
            <person name="Gilroy R."/>
            <person name="Ravi A."/>
            <person name="Getino M."/>
            <person name="Pursley I."/>
            <person name="Horton D.L."/>
            <person name="Alikhan N.F."/>
            <person name="Baker D."/>
            <person name="Gharbi K."/>
            <person name="Hall N."/>
            <person name="Watson M."/>
            <person name="Adriaenssens E.M."/>
            <person name="Foster-Nyarko E."/>
            <person name="Jarju S."/>
            <person name="Secka A."/>
            <person name="Antonio M."/>
            <person name="Oren A."/>
            <person name="Chaudhuri R.R."/>
            <person name="La Ragione R."/>
            <person name="Hildebrand F."/>
            <person name="Pallen M.J."/>
        </authorList>
    </citation>
    <scope>NUCLEOTIDE SEQUENCE</scope>
    <source>
        <strain evidence="8">CHK33-4379</strain>
    </source>
</reference>
<dbReference type="PROSITE" id="PS51935">
    <property type="entry name" value="NLPC_P60"/>
    <property type="match status" value="1"/>
</dbReference>
<reference evidence="8" key="1">
    <citation type="submission" date="2020-10" db="EMBL/GenBank/DDBJ databases">
        <authorList>
            <person name="Gilroy R."/>
        </authorList>
    </citation>
    <scope>NUCLEOTIDE SEQUENCE</scope>
    <source>
        <strain evidence="8">CHK33-4379</strain>
    </source>
</reference>
<sequence>MNRNKLRIIASLIIAAAIVAVMAACGRVEDPAGNNDPTGTDSSVTVPATDLPETTIHTEATTDETQPVTEMPEQTEPATEPTVTEPTVTEPTVTEPTETEPEASEPEAQADYSKIVDTATDMLGVPYASGGSSPEDGFDTSGFTYYCVRAAGIDFPRSLKDQLESGERIPYSELRAGDIVYFAAEEGGEASFCGVYVGGGLMIYSPVPDDFVKTANITTNYWTTHFVTGLRVSAES</sequence>
<keyword evidence="2" id="KW-0645">Protease</keyword>
<dbReference type="Proteomes" id="UP000824136">
    <property type="component" value="Unassembled WGS sequence"/>
</dbReference>
<evidence type="ECO:0000256" key="4">
    <source>
        <dbReference type="ARBA" id="ARBA00022807"/>
    </source>
</evidence>
<evidence type="ECO:0000256" key="1">
    <source>
        <dbReference type="ARBA" id="ARBA00007074"/>
    </source>
</evidence>